<feature type="domain" description="SRCR" evidence="10">
    <location>
        <begin position="166"/>
        <end position="272"/>
    </location>
</feature>
<feature type="disulfide bond" evidence="9">
    <location>
        <begin position="10"/>
        <end position="20"/>
    </location>
</feature>
<dbReference type="EMBL" id="CAIIXF020000005">
    <property type="protein sequence ID" value="CAH1784411.1"/>
    <property type="molecule type" value="Genomic_DNA"/>
</dbReference>
<keyword evidence="7 9" id="KW-1015">Disulfide bond</keyword>
<evidence type="ECO:0000313" key="11">
    <source>
        <dbReference type="EMBL" id="CAH1784411.1"/>
    </source>
</evidence>
<dbReference type="InterPro" id="IPR050912">
    <property type="entry name" value="LOX-like_protein"/>
</dbReference>
<dbReference type="AlphaFoldDB" id="A0A8S4NS04"/>
<evidence type="ECO:0000256" key="5">
    <source>
        <dbReference type="ARBA" id="ARBA00022989"/>
    </source>
</evidence>
<dbReference type="PROSITE" id="PS50287">
    <property type="entry name" value="SRCR_2"/>
    <property type="match status" value="3"/>
</dbReference>
<evidence type="ECO:0000259" key="10">
    <source>
        <dbReference type="PROSITE" id="PS50287"/>
    </source>
</evidence>
<dbReference type="Pfam" id="PF00530">
    <property type="entry name" value="SRCR"/>
    <property type="match status" value="2"/>
</dbReference>
<evidence type="ECO:0000256" key="3">
    <source>
        <dbReference type="ARBA" id="ARBA00022729"/>
    </source>
</evidence>
<dbReference type="SUPFAM" id="SSF56487">
    <property type="entry name" value="SRCR-like"/>
    <property type="match status" value="3"/>
</dbReference>
<name>A0A8S4NS04_OWEFU</name>
<evidence type="ECO:0000256" key="6">
    <source>
        <dbReference type="ARBA" id="ARBA00023136"/>
    </source>
</evidence>
<dbReference type="InterPro" id="IPR036772">
    <property type="entry name" value="SRCR-like_dom_sf"/>
</dbReference>
<feature type="disulfide bond" evidence="9">
    <location>
        <begin position="238"/>
        <end position="248"/>
    </location>
</feature>
<evidence type="ECO:0000256" key="1">
    <source>
        <dbReference type="ARBA" id="ARBA00004167"/>
    </source>
</evidence>
<dbReference type="GO" id="GO:0005615">
    <property type="term" value="C:extracellular space"/>
    <property type="evidence" value="ECO:0007669"/>
    <property type="project" value="TreeGrafter"/>
</dbReference>
<dbReference type="SMART" id="SM00202">
    <property type="entry name" value="SR"/>
    <property type="match status" value="2"/>
</dbReference>
<dbReference type="PANTHER" id="PTHR45817:SF8">
    <property type="entry name" value="LYSYL OXIDASE HOMOLOG 1"/>
    <property type="match status" value="1"/>
</dbReference>
<comment type="subcellular location">
    <subcellularLocation>
        <location evidence="1">Membrane</location>
        <topology evidence="1">Single-pass membrane protein</topology>
    </subcellularLocation>
</comment>
<dbReference type="OrthoDB" id="6286334at2759"/>
<feature type="domain" description="SRCR" evidence="10">
    <location>
        <begin position="1"/>
        <end position="40"/>
    </location>
</feature>
<dbReference type="GO" id="GO:0004720">
    <property type="term" value="F:protein-lysine 6-oxidase activity"/>
    <property type="evidence" value="ECO:0007669"/>
    <property type="project" value="TreeGrafter"/>
</dbReference>
<feature type="disulfide bond" evidence="9">
    <location>
        <begin position="119"/>
        <end position="129"/>
    </location>
</feature>
<evidence type="ECO:0000256" key="7">
    <source>
        <dbReference type="ARBA" id="ARBA00023157"/>
    </source>
</evidence>
<evidence type="ECO:0000256" key="8">
    <source>
        <dbReference type="ARBA" id="ARBA00023180"/>
    </source>
</evidence>
<dbReference type="Gene3D" id="3.10.250.10">
    <property type="entry name" value="SRCR-like domain"/>
    <property type="match status" value="3"/>
</dbReference>
<dbReference type="PROSITE" id="PS00420">
    <property type="entry name" value="SRCR_1"/>
    <property type="match status" value="1"/>
</dbReference>
<protein>
    <recommendedName>
        <fullName evidence="10">SRCR domain-containing protein</fullName>
    </recommendedName>
</protein>
<keyword evidence="12" id="KW-1185">Reference proteome</keyword>
<dbReference type="InterPro" id="IPR001190">
    <property type="entry name" value="SRCR"/>
</dbReference>
<dbReference type="PRINTS" id="PR00258">
    <property type="entry name" value="SPERACTRCPTR"/>
</dbReference>
<keyword evidence="5" id="KW-1133">Transmembrane helix</keyword>
<keyword evidence="3" id="KW-0732">Signal</keyword>
<organism evidence="11 12">
    <name type="scientific">Owenia fusiformis</name>
    <name type="common">Polychaete worm</name>
    <dbReference type="NCBI Taxonomy" id="6347"/>
    <lineage>
        <taxon>Eukaryota</taxon>
        <taxon>Metazoa</taxon>
        <taxon>Spiralia</taxon>
        <taxon>Lophotrochozoa</taxon>
        <taxon>Annelida</taxon>
        <taxon>Polychaeta</taxon>
        <taxon>Sedentaria</taxon>
        <taxon>Canalipalpata</taxon>
        <taxon>Sabellida</taxon>
        <taxon>Oweniida</taxon>
        <taxon>Oweniidae</taxon>
        <taxon>Owenia</taxon>
    </lineage>
</organism>
<gene>
    <name evidence="11" type="ORF">OFUS_LOCUS10606</name>
</gene>
<keyword evidence="2" id="KW-0812">Transmembrane</keyword>
<evidence type="ECO:0000256" key="9">
    <source>
        <dbReference type="PROSITE-ProRule" id="PRU00196"/>
    </source>
</evidence>
<evidence type="ECO:0000256" key="4">
    <source>
        <dbReference type="ARBA" id="ARBA00022737"/>
    </source>
</evidence>
<keyword evidence="6" id="KW-0472">Membrane</keyword>
<comment type="caution">
    <text evidence="11">The sequence shown here is derived from an EMBL/GenBank/DDBJ whole genome shotgun (WGS) entry which is preliminary data.</text>
</comment>
<dbReference type="FunFam" id="3.10.250.10:FF:000016">
    <property type="entry name" value="Scavenger receptor cysteine-rich protein type 12"/>
    <property type="match status" value="2"/>
</dbReference>
<evidence type="ECO:0000313" key="12">
    <source>
        <dbReference type="Proteomes" id="UP000749559"/>
    </source>
</evidence>
<dbReference type="GO" id="GO:0030199">
    <property type="term" value="P:collagen fibril organization"/>
    <property type="evidence" value="ECO:0007669"/>
    <property type="project" value="TreeGrafter"/>
</dbReference>
<sequence length="317" mass="35910">VPFLMSRFDCKGTEASLFDCKFDDIDTDCSYSHAFAVSCKKEPIKYRLVGGQRESHGRLEVYGFGYWSPVCRYEFLAEEAAVVCKSLGYKSNITKPTELPSHRFFGTSSQRIRLTGVNCKGDERSLALCQGFILGHLPYKIDDDIESECKDRDQIGIDCEPEPIKARLVDGPNNRSGRVELYYAGKWGTVCGRYFDEIDAKIVCNTLGFVKNARIIRHTHSEFGKGPLEVIMQFAARCSERSLNFESCKSIFWESNAWCSRSYDQVAGVTCGTNKDCIYGGVLYSHRQQMPSIDKCQKCKCKRGQKVCETKMTKKCM</sequence>
<proteinExistence type="predicted"/>
<comment type="caution">
    <text evidence="9">Lacks conserved residue(s) required for the propagation of feature annotation.</text>
</comment>
<dbReference type="Gene3D" id="2.10.70.10">
    <property type="entry name" value="Complement Module, domain 1"/>
    <property type="match status" value="1"/>
</dbReference>
<evidence type="ECO:0000256" key="2">
    <source>
        <dbReference type="ARBA" id="ARBA00022692"/>
    </source>
</evidence>
<feature type="domain" description="SRCR" evidence="10">
    <location>
        <begin position="46"/>
        <end position="160"/>
    </location>
</feature>
<dbReference type="Proteomes" id="UP000749559">
    <property type="component" value="Unassembled WGS sequence"/>
</dbReference>
<dbReference type="GO" id="GO:0016020">
    <property type="term" value="C:membrane"/>
    <property type="evidence" value="ECO:0007669"/>
    <property type="project" value="UniProtKB-SubCell"/>
</dbReference>
<feature type="non-terminal residue" evidence="11">
    <location>
        <position position="1"/>
    </location>
</feature>
<keyword evidence="4" id="KW-0677">Repeat</keyword>
<accession>A0A8S4NS04</accession>
<reference evidence="11" key="1">
    <citation type="submission" date="2022-03" db="EMBL/GenBank/DDBJ databases">
        <authorList>
            <person name="Martin C."/>
        </authorList>
    </citation>
    <scope>NUCLEOTIDE SEQUENCE</scope>
</reference>
<dbReference type="PANTHER" id="PTHR45817">
    <property type="entry name" value="LYSYL OXIDASE-LIKE-RELATED"/>
    <property type="match status" value="1"/>
</dbReference>
<keyword evidence="8" id="KW-0325">Glycoprotein</keyword>